<keyword evidence="1" id="KW-0175">Coiled coil</keyword>
<feature type="coiled-coil region" evidence="1">
    <location>
        <begin position="85"/>
        <end position="140"/>
    </location>
</feature>
<dbReference type="EMBL" id="BKCJ011356121">
    <property type="protein sequence ID" value="GFD24902.1"/>
    <property type="molecule type" value="Genomic_DNA"/>
</dbReference>
<reference evidence="3" key="1">
    <citation type="journal article" date="2019" name="Sci. Rep.">
        <title>Draft genome of Tanacetum cinerariifolium, the natural source of mosquito coil.</title>
        <authorList>
            <person name="Yamashiro T."/>
            <person name="Shiraishi A."/>
            <person name="Satake H."/>
            <person name="Nakayama K."/>
        </authorList>
    </citation>
    <scope>NUCLEOTIDE SEQUENCE</scope>
</reference>
<gene>
    <name evidence="3" type="ORF">Tci_896871</name>
</gene>
<evidence type="ECO:0000256" key="1">
    <source>
        <dbReference type="SAM" id="Coils"/>
    </source>
</evidence>
<name>A0A699UNR8_TANCI</name>
<feature type="non-terminal residue" evidence="3">
    <location>
        <position position="1"/>
    </location>
</feature>
<dbReference type="AlphaFoldDB" id="A0A699UNR8"/>
<evidence type="ECO:0000256" key="2">
    <source>
        <dbReference type="SAM" id="MobiDB-lite"/>
    </source>
</evidence>
<feature type="non-terminal residue" evidence="3">
    <location>
        <position position="187"/>
    </location>
</feature>
<accession>A0A699UNR8</accession>
<protein>
    <submittedName>
        <fullName evidence="3">Uncharacterized protein</fullName>
    </submittedName>
</protein>
<comment type="caution">
    <text evidence="3">The sequence shown here is derived from an EMBL/GenBank/DDBJ whole genome shotgun (WGS) entry which is preliminary data.</text>
</comment>
<sequence length="187" mass="20327">DDVPVAGVADEGAANVNADDVLTAAAVEPIISSLILPTQPPPRSQDLPSTLQVKPTPPPSPIAQPPSPQQQPQPSLDAKISMDLLHNLLDTCTTLTKRVENLEQDKIDQALEIIKLKQRVKKLERRNKLKVSKLRRLKKVGTAQRVDTSDDIVMDDVSKQGRIIASMDANVDVTLKDVANIAKEVVV</sequence>
<proteinExistence type="predicted"/>
<feature type="region of interest" description="Disordered" evidence="2">
    <location>
        <begin position="35"/>
        <end position="75"/>
    </location>
</feature>
<evidence type="ECO:0000313" key="3">
    <source>
        <dbReference type="EMBL" id="GFD24902.1"/>
    </source>
</evidence>
<organism evidence="3">
    <name type="scientific">Tanacetum cinerariifolium</name>
    <name type="common">Dalmatian daisy</name>
    <name type="synonym">Chrysanthemum cinerariifolium</name>
    <dbReference type="NCBI Taxonomy" id="118510"/>
    <lineage>
        <taxon>Eukaryota</taxon>
        <taxon>Viridiplantae</taxon>
        <taxon>Streptophyta</taxon>
        <taxon>Embryophyta</taxon>
        <taxon>Tracheophyta</taxon>
        <taxon>Spermatophyta</taxon>
        <taxon>Magnoliopsida</taxon>
        <taxon>eudicotyledons</taxon>
        <taxon>Gunneridae</taxon>
        <taxon>Pentapetalae</taxon>
        <taxon>asterids</taxon>
        <taxon>campanulids</taxon>
        <taxon>Asterales</taxon>
        <taxon>Asteraceae</taxon>
        <taxon>Asteroideae</taxon>
        <taxon>Anthemideae</taxon>
        <taxon>Anthemidinae</taxon>
        <taxon>Tanacetum</taxon>
    </lineage>
</organism>
<feature type="compositionally biased region" description="Pro residues" evidence="2">
    <location>
        <begin position="55"/>
        <end position="71"/>
    </location>
</feature>